<proteinExistence type="inferred from homology"/>
<dbReference type="InterPro" id="IPR002645">
    <property type="entry name" value="STAS_dom"/>
</dbReference>
<dbReference type="PANTHER" id="PTHR33495:SF2">
    <property type="entry name" value="ANTI-SIGMA FACTOR ANTAGONIST TM_1081-RELATED"/>
    <property type="match status" value="1"/>
</dbReference>
<dbReference type="RefSeq" id="WP_345695685.1">
    <property type="nucleotide sequence ID" value="NZ_BAABIS010000001.1"/>
</dbReference>
<reference evidence="5" key="1">
    <citation type="journal article" date="2019" name="Int. J. Syst. Evol. Microbiol.">
        <title>The Global Catalogue of Microorganisms (GCM) 10K type strain sequencing project: providing services to taxonomists for standard genome sequencing and annotation.</title>
        <authorList>
            <consortium name="The Broad Institute Genomics Platform"/>
            <consortium name="The Broad Institute Genome Sequencing Center for Infectious Disease"/>
            <person name="Wu L."/>
            <person name="Ma J."/>
        </authorList>
    </citation>
    <scope>NUCLEOTIDE SEQUENCE [LARGE SCALE GENOMIC DNA]</scope>
    <source>
        <strain evidence="5">JCM 13006</strain>
    </source>
</reference>
<sequence length="130" mass="13478">MTVPVLKTSTRRVGPVVVCAFTGDMIMECEEVGARALTRALAERPGMLAVDLAGVELFTSSALNVLLQARRAAADQGVPLVLVNPNRIVRQVLTLTGATELFPTYPTAEVAARAHARSADHGEPGGGGGG</sequence>
<protein>
    <recommendedName>
        <fullName evidence="2">Anti-sigma factor antagonist</fullName>
    </recommendedName>
</protein>
<dbReference type="Pfam" id="PF01740">
    <property type="entry name" value="STAS"/>
    <property type="match status" value="1"/>
</dbReference>
<comment type="caution">
    <text evidence="4">The sequence shown here is derived from an EMBL/GenBank/DDBJ whole genome shotgun (WGS) entry which is preliminary data.</text>
</comment>
<dbReference type="SUPFAM" id="SSF52091">
    <property type="entry name" value="SpoIIaa-like"/>
    <property type="match status" value="1"/>
</dbReference>
<dbReference type="Gene3D" id="3.30.750.24">
    <property type="entry name" value="STAS domain"/>
    <property type="match status" value="1"/>
</dbReference>
<keyword evidence="5" id="KW-1185">Reference proteome</keyword>
<evidence type="ECO:0000259" key="3">
    <source>
        <dbReference type="PROSITE" id="PS50801"/>
    </source>
</evidence>
<dbReference type="Proteomes" id="UP001501752">
    <property type="component" value="Unassembled WGS sequence"/>
</dbReference>
<gene>
    <name evidence="4" type="ORF">GCM10023235_11800</name>
</gene>
<evidence type="ECO:0000256" key="1">
    <source>
        <dbReference type="ARBA" id="ARBA00009013"/>
    </source>
</evidence>
<organism evidence="4 5">
    <name type="scientific">Kitasatospora terrestris</name>
    <dbReference type="NCBI Taxonomy" id="258051"/>
    <lineage>
        <taxon>Bacteria</taxon>
        <taxon>Bacillati</taxon>
        <taxon>Actinomycetota</taxon>
        <taxon>Actinomycetes</taxon>
        <taxon>Kitasatosporales</taxon>
        <taxon>Streptomycetaceae</taxon>
        <taxon>Kitasatospora</taxon>
    </lineage>
</organism>
<evidence type="ECO:0000313" key="5">
    <source>
        <dbReference type="Proteomes" id="UP001501752"/>
    </source>
</evidence>
<dbReference type="EMBL" id="BAABIS010000001">
    <property type="protein sequence ID" value="GAA4838261.1"/>
    <property type="molecule type" value="Genomic_DNA"/>
</dbReference>
<dbReference type="CDD" id="cd07043">
    <property type="entry name" value="STAS_anti-anti-sigma_factors"/>
    <property type="match status" value="1"/>
</dbReference>
<dbReference type="PANTHER" id="PTHR33495">
    <property type="entry name" value="ANTI-SIGMA FACTOR ANTAGONIST TM_1081-RELATED-RELATED"/>
    <property type="match status" value="1"/>
</dbReference>
<evidence type="ECO:0000256" key="2">
    <source>
        <dbReference type="RuleBase" id="RU003749"/>
    </source>
</evidence>
<dbReference type="NCBIfam" id="TIGR00377">
    <property type="entry name" value="ant_ant_sig"/>
    <property type="match status" value="1"/>
</dbReference>
<accession>A0ABP9DF82</accession>
<evidence type="ECO:0000313" key="4">
    <source>
        <dbReference type="EMBL" id="GAA4838261.1"/>
    </source>
</evidence>
<dbReference type="PROSITE" id="PS50801">
    <property type="entry name" value="STAS"/>
    <property type="match status" value="1"/>
</dbReference>
<feature type="domain" description="STAS" evidence="3">
    <location>
        <begin position="6"/>
        <end position="115"/>
    </location>
</feature>
<comment type="similarity">
    <text evidence="1 2">Belongs to the anti-sigma-factor antagonist family.</text>
</comment>
<dbReference type="InterPro" id="IPR003658">
    <property type="entry name" value="Anti-sigma_ant"/>
</dbReference>
<name>A0ABP9DF82_9ACTN</name>
<dbReference type="InterPro" id="IPR036513">
    <property type="entry name" value="STAS_dom_sf"/>
</dbReference>